<evidence type="ECO:0008006" key="6">
    <source>
        <dbReference type="Google" id="ProtNLM"/>
    </source>
</evidence>
<dbReference type="InterPro" id="IPR020946">
    <property type="entry name" value="Flavin_mOase-like"/>
</dbReference>
<dbReference type="Pfam" id="PF00743">
    <property type="entry name" value="FMO-like"/>
    <property type="match status" value="1"/>
</dbReference>
<accession>J4IB60</accession>
<protein>
    <recommendedName>
        <fullName evidence="6">FAD/NAD(P)-binding domain-containing protein</fullName>
    </recommendedName>
</protein>
<evidence type="ECO:0000256" key="1">
    <source>
        <dbReference type="ARBA" id="ARBA00022630"/>
    </source>
</evidence>
<dbReference type="GO" id="GO:0004499">
    <property type="term" value="F:N,N-dimethylaniline monooxygenase activity"/>
    <property type="evidence" value="ECO:0007669"/>
    <property type="project" value="InterPro"/>
</dbReference>
<proteinExistence type="predicted"/>
<evidence type="ECO:0000313" key="5">
    <source>
        <dbReference type="Proteomes" id="UP000006352"/>
    </source>
</evidence>
<dbReference type="Gene3D" id="3.50.50.60">
    <property type="entry name" value="FAD/NAD(P)-binding domain"/>
    <property type="match status" value="1"/>
</dbReference>
<reference evidence="4 5" key="1">
    <citation type="journal article" date="2012" name="Appl. Environ. Microbiol.">
        <title>Short-read sequencing for genomic analysis of the brown rot fungus Fibroporia radiculosa.</title>
        <authorList>
            <person name="Tang J.D."/>
            <person name="Perkins A.D."/>
            <person name="Sonstegard T.S."/>
            <person name="Schroeder S.G."/>
            <person name="Burgess S.C."/>
            <person name="Diehl S.V."/>
        </authorList>
    </citation>
    <scope>NUCLEOTIDE SEQUENCE [LARGE SCALE GENOMIC DNA]</scope>
    <source>
        <strain evidence="4 5">TFFH 294</strain>
    </source>
</reference>
<dbReference type="STRING" id="599839.J4IB60"/>
<organism evidence="4 5">
    <name type="scientific">Fibroporia radiculosa</name>
    <dbReference type="NCBI Taxonomy" id="599839"/>
    <lineage>
        <taxon>Eukaryota</taxon>
        <taxon>Fungi</taxon>
        <taxon>Dikarya</taxon>
        <taxon>Basidiomycota</taxon>
        <taxon>Agaricomycotina</taxon>
        <taxon>Agaricomycetes</taxon>
        <taxon>Polyporales</taxon>
        <taxon>Fibroporiaceae</taxon>
        <taxon>Fibroporia</taxon>
    </lineage>
</organism>
<name>J4IB60_9APHY</name>
<dbReference type="AlphaFoldDB" id="J4IB60"/>
<dbReference type="RefSeq" id="XP_012183379.1">
    <property type="nucleotide sequence ID" value="XM_012327989.1"/>
</dbReference>
<dbReference type="GO" id="GO:0050660">
    <property type="term" value="F:flavin adenine dinucleotide binding"/>
    <property type="evidence" value="ECO:0007669"/>
    <property type="project" value="InterPro"/>
</dbReference>
<dbReference type="PANTHER" id="PTHR43539:SF68">
    <property type="entry name" value="FLAVIN-BINDING MONOOXYGENASE-LIKE PROTEIN (AFU_ORTHOLOGUE AFUA_4G09220)"/>
    <property type="match status" value="1"/>
</dbReference>
<dbReference type="InterPro" id="IPR036188">
    <property type="entry name" value="FAD/NAD-bd_sf"/>
</dbReference>
<dbReference type="SUPFAM" id="SSF51905">
    <property type="entry name" value="FAD/NAD(P)-binding domain"/>
    <property type="match status" value="1"/>
</dbReference>
<evidence type="ECO:0000313" key="4">
    <source>
        <dbReference type="EMBL" id="CCM04096.1"/>
    </source>
</evidence>
<evidence type="ECO:0000256" key="2">
    <source>
        <dbReference type="ARBA" id="ARBA00022827"/>
    </source>
</evidence>
<evidence type="ECO:0000256" key="3">
    <source>
        <dbReference type="ARBA" id="ARBA00023002"/>
    </source>
</evidence>
<keyword evidence="2" id="KW-0274">FAD</keyword>
<sequence>MNLELQDIAANWLRGFGLAAFSHDVSKLVDTFLPHGWLRDALVFTWDTRSLDGRDTITAYLRDTLAAVHLSNFKLDERPGLCAEYALNGSAVAAGFAFEMPDRLGHGYVYLQPDEATGDWKALSVFMNLEEIKGHEEAGPEPGVYGGHTLAWEEVNGARRARIESDPHVLIMGGGQTGLQIAARFKQMNIPTIVIEKHKTIGDQWRQRYPTLSLHTTRNHHTFLYQPYPRNWPLFTPRDKVADWLKQYAESQDLVVWTNSQILPTPTYDPQRKRWDVVVNRDGVNVRLRPAHIVIAIGTLGAPRVPQIPGQGSFKGTVMHASSYMGGEPFAGKRAVVIGAGNTSADICQDLAFRGAETVTMLQRSSTCVVSIKSVTQAMFRNYPDGMPSEVCDLRFNAMPLNLQRRMARAQEAQRWEQERELHAKFKGSGLKLNMGKDGTGQHFLVYERIGGYWIDVGLADMVESGRVKIKQGVELSRFEEDRLMFTDGTELLADLVVFATGYTDPRESLRDLFGAELIDRTKPLWDLDEEGEVQGCYRPTGHPGLWYGAGDFTMSRFLSKQLALQIKAIQIGMIPQVA</sequence>
<dbReference type="GeneID" id="24099007"/>
<keyword evidence="1" id="KW-0285">Flavoprotein</keyword>
<keyword evidence="3" id="KW-0560">Oxidoreductase</keyword>
<gene>
    <name evidence="4" type="ORF">FIBRA_06255</name>
</gene>
<keyword evidence="5" id="KW-1185">Reference proteome</keyword>
<dbReference type="HOGENOM" id="CLU_015676_1_0_1"/>
<dbReference type="InterPro" id="IPR050982">
    <property type="entry name" value="Auxin_biosynth/cation_transpt"/>
</dbReference>
<dbReference type="PRINTS" id="PR00411">
    <property type="entry name" value="PNDRDTASEI"/>
</dbReference>
<dbReference type="InParanoid" id="J4IB60"/>
<dbReference type="GO" id="GO:0050661">
    <property type="term" value="F:NADP binding"/>
    <property type="evidence" value="ECO:0007669"/>
    <property type="project" value="InterPro"/>
</dbReference>
<dbReference type="EMBL" id="HE797141">
    <property type="protein sequence ID" value="CCM04096.1"/>
    <property type="molecule type" value="Genomic_DNA"/>
</dbReference>
<dbReference type="OrthoDB" id="74360at2759"/>
<dbReference type="Proteomes" id="UP000006352">
    <property type="component" value="Unassembled WGS sequence"/>
</dbReference>
<dbReference type="PANTHER" id="PTHR43539">
    <property type="entry name" value="FLAVIN-BINDING MONOOXYGENASE-LIKE PROTEIN (AFU_ORTHOLOGUE AFUA_4G09220)"/>
    <property type="match status" value="1"/>
</dbReference>